<gene>
    <name evidence="1" type="ORF">DFR50_1523</name>
</gene>
<proteinExistence type="predicted"/>
<dbReference type="Proteomes" id="UP000253529">
    <property type="component" value="Unassembled WGS sequence"/>
</dbReference>
<dbReference type="AlphaFoldDB" id="A0A366ELU7"/>
<keyword evidence="2" id="KW-1185">Reference proteome</keyword>
<protein>
    <submittedName>
        <fullName evidence="1">Uncharacterized protein</fullName>
    </submittedName>
</protein>
<organism evidence="1 2">
    <name type="scientific">Roseiarcus fermentans</name>
    <dbReference type="NCBI Taxonomy" id="1473586"/>
    <lineage>
        <taxon>Bacteria</taxon>
        <taxon>Pseudomonadati</taxon>
        <taxon>Pseudomonadota</taxon>
        <taxon>Alphaproteobacteria</taxon>
        <taxon>Hyphomicrobiales</taxon>
        <taxon>Roseiarcaceae</taxon>
        <taxon>Roseiarcus</taxon>
    </lineage>
</organism>
<evidence type="ECO:0000313" key="2">
    <source>
        <dbReference type="Proteomes" id="UP000253529"/>
    </source>
</evidence>
<comment type="caution">
    <text evidence="1">The sequence shown here is derived from an EMBL/GenBank/DDBJ whole genome shotgun (WGS) entry which is preliminary data.</text>
</comment>
<accession>A0A366ELU7</accession>
<reference evidence="1 2" key="1">
    <citation type="submission" date="2018-06" db="EMBL/GenBank/DDBJ databases">
        <title>Genomic Encyclopedia of Type Strains, Phase IV (KMG-IV): sequencing the most valuable type-strain genomes for metagenomic binning, comparative biology and taxonomic classification.</title>
        <authorList>
            <person name="Goeker M."/>
        </authorList>
    </citation>
    <scope>NUCLEOTIDE SEQUENCE [LARGE SCALE GENOMIC DNA]</scope>
    <source>
        <strain evidence="1 2">DSM 24875</strain>
    </source>
</reference>
<dbReference type="RefSeq" id="WP_113893461.1">
    <property type="nucleotide sequence ID" value="NZ_QNRK01000052.1"/>
</dbReference>
<name>A0A366ELU7_9HYPH</name>
<sequence>MATETLLDGVEIEAMRSRNVRNISGFGSCGAAAPIGPIASAGGVKEQEHALDNGHYFPGG</sequence>
<evidence type="ECO:0000313" key="1">
    <source>
        <dbReference type="EMBL" id="RBP02415.1"/>
    </source>
</evidence>
<dbReference type="EMBL" id="QNRK01000052">
    <property type="protein sequence ID" value="RBP02415.1"/>
    <property type="molecule type" value="Genomic_DNA"/>
</dbReference>